<dbReference type="InterPro" id="IPR040504">
    <property type="entry name" value="TFIIF_beta_N"/>
</dbReference>
<evidence type="ECO:0000256" key="2">
    <source>
        <dbReference type="ARBA" id="ARBA00009543"/>
    </source>
</evidence>
<dbReference type="FunFam" id="1.10.10.10:FF:000035">
    <property type="entry name" value="General transcription factor IIF subunit 2"/>
    <property type="match status" value="1"/>
</dbReference>
<proteinExistence type="inferred from homology"/>
<dbReference type="Pfam" id="PF17683">
    <property type="entry name" value="TFIIF_beta_N"/>
    <property type="match status" value="1"/>
</dbReference>
<evidence type="ECO:0000256" key="8">
    <source>
        <dbReference type="ARBA" id="ARBA00081473"/>
    </source>
</evidence>
<reference evidence="13" key="3">
    <citation type="journal article" name="BMC Genomics">
        <title>New genome assemblies reveal patterns of domestication and adaptation across Brettanomyces (Dekkera) species.</title>
        <authorList>
            <person name="Roach M.J."/>
            <person name="Borneman A.R."/>
        </authorList>
    </citation>
    <scope>NUCLEOTIDE SEQUENCE</scope>
    <source>
        <strain evidence="13">UCD 2041</strain>
    </source>
</reference>
<evidence type="ECO:0000259" key="11">
    <source>
        <dbReference type="Pfam" id="PF02270"/>
    </source>
</evidence>
<dbReference type="EMBL" id="CP063134">
    <property type="protein sequence ID" value="QOU19772.1"/>
    <property type="molecule type" value="Genomic_DNA"/>
</dbReference>
<evidence type="ECO:0000256" key="4">
    <source>
        <dbReference type="ARBA" id="ARBA00023015"/>
    </source>
</evidence>
<reference evidence="13" key="2">
    <citation type="submission" date="2020-10" db="EMBL/GenBank/DDBJ databases">
        <authorList>
            <person name="Palmer J.M."/>
        </authorList>
    </citation>
    <scope>NUCLEOTIDE SEQUENCE</scope>
    <source>
        <strain evidence="13">UCD 2041</strain>
    </source>
</reference>
<evidence type="ECO:0000256" key="3">
    <source>
        <dbReference type="ARBA" id="ARBA00021453"/>
    </source>
</evidence>
<comment type="subcellular location">
    <subcellularLocation>
        <location evidence="1">Nucleus</location>
    </subcellularLocation>
</comment>
<keyword evidence="5" id="KW-0238">DNA-binding</keyword>
<dbReference type="PANTHER" id="PTHR10445">
    <property type="entry name" value="GENERAL TRANSCRIPTION FACTOR IIF SUBUNIT 2"/>
    <property type="match status" value="1"/>
</dbReference>
<dbReference type="SUPFAM" id="SSF46785">
    <property type="entry name" value="Winged helix' DNA-binding domain"/>
    <property type="match status" value="1"/>
</dbReference>
<feature type="compositionally biased region" description="Polar residues" evidence="10">
    <location>
        <begin position="26"/>
        <end position="47"/>
    </location>
</feature>
<dbReference type="InterPro" id="IPR036388">
    <property type="entry name" value="WH-like_DNA-bd_sf"/>
</dbReference>
<feature type="domain" description="TFIIF beta subunit N-terminal" evidence="12">
    <location>
        <begin position="108"/>
        <end position="282"/>
    </location>
</feature>
<organism evidence="14 15">
    <name type="scientific">Dekkera bruxellensis</name>
    <name type="common">Brettanomyces custersii</name>
    <dbReference type="NCBI Taxonomy" id="5007"/>
    <lineage>
        <taxon>Eukaryota</taxon>
        <taxon>Fungi</taxon>
        <taxon>Dikarya</taxon>
        <taxon>Ascomycota</taxon>
        <taxon>Saccharomycotina</taxon>
        <taxon>Pichiomycetes</taxon>
        <taxon>Pichiales</taxon>
        <taxon>Pichiaceae</taxon>
        <taxon>Brettanomyces</taxon>
    </lineage>
</organism>
<reference evidence="14 15" key="1">
    <citation type="submission" date="2019-07" db="EMBL/GenBank/DDBJ databases">
        <authorList>
            <person name="Friedrich A."/>
            <person name="Schacherer J."/>
        </authorList>
    </citation>
    <scope>NUCLEOTIDE SEQUENCE [LARGE SCALE GENOMIC DNA]</scope>
</reference>
<gene>
    <name evidence="14" type="primary">TFG2</name>
    <name evidence="13" type="ORF">BRETT_003926</name>
    <name evidence="14" type="ORF">DEBR0S3_15962G</name>
</gene>
<evidence type="ECO:0000313" key="14">
    <source>
        <dbReference type="EMBL" id="VUG18620.1"/>
    </source>
</evidence>
<dbReference type="GO" id="GO:0006367">
    <property type="term" value="P:transcription initiation at RNA polymerase II promoter"/>
    <property type="evidence" value="ECO:0007669"/>
    <property type="project" value="InterPro"/>
</dbReference>
<dbReference type="InterPro" id="IPR040450">
    <property type="entry name" value="TFIIF_beta_HTH"/>
</dbReference>
<keyword evidence="4" id="KW-0805">Transcription regulation</keyword>
<dbReference type="Proteomes" id="UP000478008">
    <property type="component" value="Unassembled WGS sequence"/>
</dbReference>
<dbReference type="EMBL" id="CABFWN010000003">
    <property type="protein sequence ID" value="VUG18620.1"/>
    <property type="molecule type" value="Genomic_DNA"/>
</dbReference>
<evidence type="ECO:0000256" key="7">
    <source>
        <dbReference type="ARBA" id="ARBA00023242"/>
    </source>
</evidence>
<dbReference type="CDD" id="cd07980">
    <property type="entry name" value="TFIIF_beta"/>
    <property type="match status" value="1"/>
</dbReference>
<dbReference type="SUPFAM" id="SSF50916">
    <property type="entry name" value="Rap30/74 interaction domains"/>
    <property type="match status" value="1"/>
</dbReference>
<evidence type="ECO:0000313" key="13">
    <source>
        <dbReference type="EMBL" id="QOU19772.1"/>
    </source>
</evidence>
<evidence type="ECO:0000256" key="1">
    <source>
        <dbReference type="ARBA" id="ARBA00004123"/>
    </source>
</evidence>
<feature type="compositionally biased region" description="Acidic residues" evidence="10">
    <location>
        <begin position="446"/>
        <end position="465"/>
    </location>
</feature>
<dbReference type="InterPro" id="IPR003196">
    <property type="entry name" value="TFIIF_beta"/>
</dbReference>
<dbReference type="AlphaFoldDB" id="A0A7D9H0R1"/>
<dbReference type="PANTHER" id="PTHR10445:SF0">
    <property type="entry name" value="GENERAL TRANSCRIPTION FACTOR IIF SUBUNIT 2"/>
    <property type="match status" value="1"/>
</dbReference>
<evidence type="ECO:0000313" key="15">
    <source>
        <dbReference type="Proteomes" id="UP000478008"/>
    </source>
</evidence>
<keyword evidence="7" id="KW-0539">Nucleus</keyword>
<name>A0A7D9H0R1_DEKBR</name>
<feature type="domain" description="TFIIF beta subunit HTH" evidence="11">
    <location>
        <begin position="353"/>
        <end position="417"/>
    </location>
</feature>
<feature type="region of interest" description="Disordered" evidence="10">
    <location>
        <begin position="419"/>
        <end position="465"/>
    </location>
</feature>
<dbReference type="Proteomes" id="UP000663131">
    <property type="component" value="Chromosome 6"/>
</dbReference>
<dbReference type="InterPro" id="IPR036390">
    <property type="entry name" value="WH_DNA-bd_sf"/>
</dbReference>
<evidence type="ECO:0000256" key="9">
    <source>
        <dbReference type="ARBA" id="ARBA00081863"/>
    </source>
</evidence>
<dbReference type="Gene3D" id="1.10.10.10">
    <property type="entry name" value="Winged helix-like DNA-binding domain superfamily/Winged helix DNA-binding domain"/>
    <property type="match status" value="1"/>
</dbReference>
<dbReference type="OrthoDB" id="26094at2759"/>
<accession>A0A7D9H0R1</accession>
<evidence type="ECO:0000256" key="5">
    <source>
        <dbReference type="ARBA" id="ARBA00023125"/>
    </source>
</evidence>
<keyword evidence="6" id="KW-0804">Transcription</keyword>
<keyword evidence="15" id="KW-1185">Reference proteome</keyword>
<dbReference type="Pfam" id="PF02270">
    <property type="entry name" value="TFIIF_beta"/>
    <property type="match status" value="1"/>
</dbReference>
<feature type="region of interest" description="Disordered" evidence="10">
    <location>
        <begin position="1"/>
        <end position="82"/>
    </location>
</feature>
<evidence type="ECO:0000256" key="10">
    <source>
        <dbReference type="SAM" id="MobiDB-lite"/>
    </source>
</evidence>
<protein>
    <recommendedName>
        <fullName evidence="3">Transcription initiation factor IIF subunit beta</fullName>
    </recommendedName>
    <alternativeName>
        <fullName evidence="9">TFIIF medium subunit</fullName>
    </alternativeName>
    <alternativeName>
        <fullName evidence="8">TFIIF-beta</fullName>
    </alternativeName>
</protein>
<evidence type="ECO:0000259" key="12">
    <source>
        <dbReference type="Pfam" id="PF17683"/>
    </source>
</evidence>
<dbReference type="GO" id="GO:0005674">
    <property type="term" value="C:transcription factor TFIIF complex"/>
    <property type="evidence" value="ECO:0007669"/>
    <property type="project" value="InterPro"/>
</dbReference>
<sequence>MSSPVKEEENATIGVKAEKPYLVPTDGNNTSAEGSSKTEDSSTNNVAEKSDLESKSASPVEDGQLDDANVKYDEDGMPIPSGIEDVKEEDLKETGETLDLNLKDTEDPIWLVKLTPQLARLWKEKDLMNGQELGQIKIQKGTTPPKIFLKLNDKIPEEKALDQEYQLRLTKKVVNNEYIFSETEFDHFKHRLLYRTQVVDMPYQPKLRSLNKEALNHAATWTRRTKVYRRRQPDSGMGTTRSDKYVKKNKSKFKRFVPYAKTIPKKTKMVGKVVHECQVIPTKLVSNNKLKLAAQKRFLTNMVKRKHINYLKNVDTGILQGKAGPNIHTGSTITLSRELAAKREAAKTEGRASRMDKKALMKVLFELFDKYDYWTMKGLKEKTNQPEVYLKECLENIAVMERRGPYALKYRLRDEYKKSREVERKVQQGLSLDEVEEEERKRAQEADDAADEEDEDVEMEDVAKL</sequence>
<evidence type="ECO:0000256" key="6">
    <source>
        <dbReference type="ARBA" id="ARBA00023163"/>
    </source>
</evidence>
<dbReference type="GO" id="GO:0003677">
    <property type="term" value="F:DNA binding"/>
    <property type="evidence" value="ECO:0007669"/>
    <property type="project" value="UniProtKB-KW"/>
</dbReference>
<dbReference type="InterPro" id="IPR011039">
    <property type="entry name" value="TFIIF_interaction"/>
</dbReference>
<comment type="similarity">
    <text evidence="2">Belongs to the TFIIF beta subunit family.</text>
</comment>